<evidence type="ECO:0000256" key="1">
    <source>
        <dbReference type="SAM" id="MobiDB-lite"/>
    </source>
</evidence>
<gene>
    <name evidence="2" type="primary">ORF54723</name>
</gene>
<proteinExistence type="predicted"/>
<dbReference type="EMBL" id="HACG01018474">
    <property type="protein sequence ID" value="CEK65339.1"/>
    <property type="molecule type" value="Transcribed_RNA"/>
</dbReference>
<feature type="region of interest" description="Disordered" evidence="1">
    <location>
        <begin position="193"/>
        <end position="238"/>
    </location>
</feature>
<protein>
    <submittedName>
        <fullName evidence="2">Uncharacterized protein</fullName>
    </submittedName>
</protein>
<reference evidence="2" key="1">
    <citation type="submission" date="2014-12" db="EMBL/GenBank/DDBJ databases">
        <title>Insight into the proteome of Arion vulgaris.</title>
        <authorList>
            <person name="Aradska J."/>
            <person name="Bulat T."/>
            <person name="Smidak R."/>
            <person name="Sarate P."/>
            <person name="Gangsoo J."/>
            <person name="Sialana F."/>
            <person name="Bilban M."/>
            <person name="Lubec G."/>
        </authorList>
    </citation>
    <scope>NUCLEOTIDE SEQUENCE</scope>
    <source>
        <tissue evidence="2">Skin</tissue>
    </source>
</reference>
<evidence type="ECO:0000313" key="2">
    <source>
        <dbReference type="EMBL" id="CEK65339.1"/>
    </source>
</evidence>
<sequence length="268" mass="29710">DFHTKSNEGISCRYGSCCENSFSCNTTGLSSQRRSLSDYNNYHDDFLFSPSSTSRQHHQRSMSADMPVSVNIQEDQGSLECSRESNKNSMGTVSHSPTPYLLQVPDLSSVHRPMISDYGISNKSHLNTYNTGSQPSMRHCVHSDSNIAYYTGQCFPCVSNVDNCPVRRHSAFVPGEINLSFCGDNTVRPSSSCGSSGSYTSPHHHPQLPHRHSSHHTDNHDQHHRHNSTGMLGLDDSSSSSQNNISCISHPHSFMNRSFSAVVMETKL</sequence>
<accession>A0A0B6Z9Q6</accession>
<feature type="compositionally biased region" description="Basic residues" evidence="1">
    <location>
        <begin position="202"/>
        <end position="214"/>
    </location>
</feature>
<organism evidence="2">
    <name type="scientific">Arion vulgaris</name>
    <dbReference type="NCBI Taxonomy" id="1028688"/>
    <lineage>
        <taxon>Eukaryota</taxon>
        <taxon>Metazoa</taxon>
        <taxon>Spiralia</taxon>
        <taxon>Lophotrochozoa</taxon>
        <taxon>Mollusca</taxon>
        <taxon>Gastropoda</taxon>
        <taxon>Heterobranchia</taxon>
        <taxon>Euthyneura</taxon>
        <taxon>Panpulmonata</taxon>
        <taxon>Eupulmonata</taxon>
        <taxon>Stylommatophora</taxon>
        <taxon>Helicina</taxon>
        <taxon>Arionoidea</taxon>
        <taxon>Arionidae</taxon>
        <taxon>Arion</taxon>
    </lineage>
</organism>
<name>A0A0B6Z9Q6_9EUPU</name>
<dbReference type="AlphaFoldDB" id="A0A0B6Z9Q6"/>
<feature type="non-terminal residue" evidence="2">
    <location>
        <position position="1"/>
    </location>
</feature>